<keyword evidence="2" id="KW-1015">Disulfide bond</keyword>
<sequence>MTYSSKLLLIGIMSYVVSGCGGGNSDGDQITPSVNDITSGLIAYYPFNGNANDETSNGKDGVVAGPVLVDDRNGKNISAYAFDGFDDIITIPVNINPDVLPQATITVWARVDVDTDFNVVISHDKVDSRGFDRSIAVDNRGGGKGWSVFSGTGSVLGFEPVDAGVWVFLAAVYDQAAGTVKLFVNNKKFEKAGTLFSGYDATTIGANPGYSPLANAGYFNGAIDDVRIYNRALTQSEIQEIYGL</sequence>
<evidence type="ECO:0000259" key="3">
    <source>
        <dbReference type="SMART" id="SM00560"/>
    </source>
</evidence>
<dbReference type="EMBL" id="UOFU01000104">
    <property type="protein sequence ID" value="VAW96654.1"/>
    <property type="molecule type" value="Genomic_DNA"/>
</dbReference>
<reference evidence="4" key="1">
    <citation type="submission" date="2018-06" db="EMBL/GenBank/DDBJ databases">
        <authorList>
            <person name="Zhirakovskaya E."/>
        </authorList>
    </citation>
    <scope>NUCLEOTIDE SEQUENCE</scope>
</reference>
<gene>
    <name evidence="4" type="ORF">MNBD_GAMMA20-2511</name>
</gene>
<proteinExistence type="predicted"/>
<dbReference type="InterPro" id="IPR013320">
    <property type="entry name" value="ConA-like_dom_sf"/>
</dbReference>
<name>A0A3B1ARQ0_9ZZZZ</name>
<dbReference type="Gene3D" id="2.60.120.200">
    <property type="match status" value="1"/>
</dbReference>
<dbReference type="Pfam" id="PF13385">
    <property type="entry name" value="Laminin_G_3"/>
    <property type="match status" value="1"/>
</dbReference>
<accession>A0A3B1ARQ0</accession>
<keyword evidence="1" id="KW-0732">Signal</keyword>
<organism evidence="4">
    <name type="scientific">hydrothermal vent metagenome</name>
    <dbReference type="NCBI Taxonomy" id="652676"/>
    <lineage>
        <taxon>unclassified sequences</taxon>
        <taxon>metagenomes</taxon>
        <taxon>ecological metagenomes</taxon>
    </lineage>
</organism>
<dbReference type="SUPFAM" id="SSF49899">
    <property type="entry name" value="Concanavalin A-like lectins/glucanases"/>
    <property type="match status" value="1"/>
</dbReference>
<protein>
    <recommendedName>
        <fullName evidence="3">LamG-like jellyroll fold domain-containing protein</fullName>
    </recommendedName>
</protein>
<feature type="domain" description="LamG-like jellyroll fold" evidence="3">
    <location>
        <begin position="101"/>
        <end position="236"/>
    </location>
</feature>
<evidence type="ECO:0000256" key="2">
    <source>
        <dbReference type="ARBA" id="ARBA00023157"/>
    </source>
</evidence>
<dbReference type="SMART" id="SM00560">
    <property type="entry name" value="LamGL"/>
    <property type="match status" value="1"/>
</dbReference>
<evidence type="ECO:0000256" key="1">
    <source>
        <dbReference type="ARBA" id="ARBA00022729"/>
    </source>
</evidence>
<dbReference type="InterPro" id="IPR006558">
    <property type="entry name" value="LamG-like"/>
</dbReference>
<dbReference type="AlphaFoldDB" id="A0A3B1ARQ0"/>
<dbReference type="PROSITE" id="PS51257">
    <property type="entry name" value="PROKAR_LIPOPROTEIN"/>
    <property type="match status" value="1"/>
</dbReference>
<evidence type="ECO:0000313" key="4">
    <source>
        <dbReference type="EMBL" id="VAW96654.1"/>
    </source>
</evidence>